<evidence type="ECO:0000256" key="1">
    <source>
        <dbReference type="SAM" id="MobiDB-lite"/>
    </source>
</evidence>
<accession>A0ABS3UA10</accession>
<dbReference type="EMBL" id="JAGFNP010000016">
    <property type="protein sequence ID" value="MBO3735613.1"/>
    <property type="molecule type" value="Genomic_DNA"/>
</dbReference>
<proteinExistence type="predicted"/>
<organism evidence="3 4">
    <name type="scientific">Glycomyces niveus</name>
    <dbReference type="NCBI Taxonomy" id="2820287"/>
    <lineage>
        <taxon>Bacteria</taxon>
        <taxon>Bacillati</taxon>
        <taxon>Actinomycetota</taxon>
        <taxon>Actinomycetes</taxon>
        <taxon>Glycomycetales</taxon>
        <taxon>Glycomycetaceae</taxon>
        <taxon>Glycomyces</taxon>
    </lineage>
</organism>
<name>A0ABS3UA10_9ACTN</name>
<sequence>MTMGNRFPCPCCGHVVHESVGSSMICPICRWEDDVTQLRWPAYEGGANRTSLLQAQDNYQRFGASNPDAAARARKPRENEPLEPGFRFADPAIDDFESPDETGSPWPSDRSVFYWWRPTFWRRR</sequence>
<evidence type="ECO:0000313" key="4">
    <source>
        <dbReference type="Proteomes" id="UP000681341"/>
    </source>
</evidence>
<dbReference type="InterPro" id="IPR025983">
    <property type="entry name" value="Cys_rich_CPCC"/>
</dbReference>
<reference evidence="3 4" key="1">
    <citation type="submission" date="2021-03" db="EMBL/GenBank/DDBJ databases">
        <title>Glycomyces sp. nov., a novel actinomycete isolated from soil.</title>
        <authorList>
            <person name="Yang X."/>
            <person name="Xu X."/>
        </authorList>
    </citation>
    <scope>NUCLEOTIDE SEQUENCE [LARGE SCALE GENOMIC DNA]</scope>
    <source>
        <strain evidence="3 4">NEAU-S30</strain>
    </source>
</reference>
<protein>
    <recommendedName>
        <fullName evidence="2">Cysteine-rich CPCC domain-containing protein</fullName>
    </recommendedName>
</protein>
<evidence type="ECO:0000313" key="3">
    <source>
        <dbReference type="EMBL" id="MBO3735613.1"/>
    </source>
</evidence>
<evidence type="ECO:0000259" key="2">
    <source>
        <dbReference type="Pfam" id="PF14206"/>
    </source>
</evidence>
<dbReference type="Pfam" id="PF14206">
    <property type="entry name" value="Cys_rich_CPCC"/>
    <property type="match status" value="1"/>
</dbReference>
<comment type="caution">
    <text evidence="3">The sequence shown here is derived from an EMBL/GenBank/DDBJ whole genome shotgun (WGS) entry which is preliminary data.</text>
</comment>
<keyword evidence="4" id="KW-1185">Reference proteome</keyword>
<gene>
    <name evidence="3" type="ORF">J5V16_22545</name>
</gene>
<feature type="region of interest" description="Disordered" evidence="1">
    <location>
        <begin position="64"/>
        <end position="107"/>
    </location>
</feature>
<dbReference type="Proteomes" id="UP000681341">
    <property type="component" value="Unassembled WGS sequence"/>
</dbReference>
<feature type="domain" description="Cysteine-rich CPCC" evidence="2">
    <location>
        <begin position="7"/>
        <end position="80"/>
    </location>
</feature>